<evidence type="ECO:0000256" key="6">
    <source>
        <dbReference type="ARBA" id="ARBA00023136"/>
    </source>
</evidence>
<evidence type="ECO:0000313" key="9">
    <source>
        <dbReference type="Proteomes" id="UP000316798"/>
    </source>
</evidence>
<keyword evidence="9" id="KW-1185">Reference proteome</keyword>
<dbReference type="Pfam" id="PF02417">
    <property type="entry name" value="Chromate_transp"/>
    <property type="match status" value="1"/>
</dbReference>
<feature type="transmembrane region" description="Helical" evidence="7">
    <location>
        <begin position="151"/>
        <end position="177"/>
    </location>
</feature>
<evidence type="ECO:0000256" key="7">
    <source>
        <dbReference type="SAM" id="Phobius"/>
    </source>
</evidence>
<comment type="similarity">
    <text evidence="2">Belongs to the chromate ion transporter (CHR) (TC 2.A.51) family.</text>
</comment>
<evidence type="ECO:0000313" key="8">
    <source>
        <dbReference type="EMBL" id="QDL37787.1"/>
    </source>
</evidence>
<evidence type="ECO:0000256" key="3">
    <source>
        <dbReference type="ARBA" id="ARBA00022475"/>
    </source>
</evidence>
<evidence type="ECO:0000256" key="4">
    <source>
        <dbReference type="ARBA" id="ARBA00022692"/>
    </source>
</evidence>
<name>A0A515DBK1_9BURK</name>
<dbReference type="InterPro" id="IPR003370">
    <property type="entry name" value="Chromate_transpt"/>
</dbReference>
<dbReference type="GO" id="GO:0015109">
    <property type="term" value="F:chromate transmembrane transporter activity"/>
    <property type="evidence" value="ECO:0007669"/>
    <property type="project" value="InterPro"/>
</dbReference>
<reference evidence="8 9" key="1">
    <citation type="submission" date="2019-01" db="EMBL/GenBank/DDBJ databases">
        <title>Genomic insights into a novel species Rhodoferax sp.</title>
        <authorList>
            <person name="Jin L."/>
        </authorList>
    </citation>
    <scope>NUCLEOTIDE SEQUENCE [LARGE SCALE GENOMIC DNA]</scope>
    <source>
        <strain evidence="8 9">CHu59-6-5</strain>
    </source>
</reference>
<feature type="transmembrane region" description="Helical" evidence="7">
    <location>
        <begin position="119"/>
        <end position="139"/>
    </location>
</feature>
<organism evidence="8 9">
    <name type="scientific">Rhodoferax sediminis</name>
    <dbReference type="NCBI Taxonomy" id="2509614"/>
    <lineage>
        <taxon>Bacteria</taxon>
        <taxon>Pseudomonadati</taxon>
        <taxon>Pseudomonadota</taxon>
        <taxon>Betaproteobacteria</taxon>
        <taxon>Burkholderiales</taxon>
        <taxon>Comamonadaceae</taxon>
        <taxon>Rhodoferax</taxon>
    </lineage>
</organism>
<proteinExistence type="inferred from homology"/>
<dbReference type="AlphaFoldDB" id="A0A515DBK1"/>
<sequence length="199" mass="21146">MSFLPAQKHPQPQSLSDLFMSFTLLALQGFGGVLAVVQRELVEKKQWLTREEFVDDWAVAQILPGPNVVNLSMMIGDRYFGLRGALVALAGMLTLPLLVVLAMALLFAGIADVPAAQGALRGMGAVAAGLITATGLKLIGALHTNVMGARICWALAAITFIAIALLRIRLLWVLLVLGGLASMWAYRQLGALRAVGASQ</sequence>
<dbReference type="GO" id="GO:0005886">
    <property type="term" value="C:plasma membrane"/>
    <property type="evidence" value="ECO:0007669"/>
    <property type="project" value="UniProtKB-SubCell"/>
</dbReference>
<dbReference type="EMBL" id="CP035503">
    <property type="protein sequence ID" value="QDL37787.1"/>
    <property type="molecule type" value="Genomic_DNA"/>
</dbReference>
<dbReference type="KEGG" id="rhf:EUB48_11290"/>
<feature type="transmembrane region" description="Helical" evidence="7">
    <location>
        <begin position="80"/>
        <end position="107"/>
    </location>
</feature>
<dbReference type="InterPro" id="IPR052518">
    <property type="entry name" value="CHR_Transporter"/>
</dbReference>
<dbReference type="Proteomes" id="UP000316798">
    <property type="component" value="Chromosome"/>
</dbReference>
<protein>
    <submittedName>
        <fullName evidence="8">Chromate transporter</fullName>
    </submittedName>
</protein>
<evidence type="ECO:0000256" key="1">
    <source>
        <dbReference type="ARBA" id="ARBA00004651"/>
    </source>
</evidence>
<keyword evidence="4 7" id="KW-0812">Transmembrane</keyword>
<dbReference type="OrthoDB" id="8596378at2"/>
<comment type="subcellular location">
    <subcellularLocation>
        <location evidence="1">Cell membrane</location>
        <topology evidence="1">Multi-pass membrane protein</topology>
    </subcellularLocation>
</comment>
<feature type="transmembrane region" description="Helical" evidence="7">
    <location>
        <begin position="18"/>
        <end position="37"/>
    </location>
</feature>
<keyword evidence="3" id="KW-1003">Cell membrane</keyword>
<accession>A0A515DBK1</accession>
<evidence type="ECO:0000256" key="2">
    <source>
        <dbReference type="ARBA" id="ARBA00005262"/>
    </source>
</evidence>
<gene>
    <name evidence="8" type="ORF">EUB48_11290</name>
</gene>
<keyword evidence="5 7" id="KW-1133">Transmembrane helix</keyword>
<dbReference type="RefSeq" id="WP_142819205.1">
    <property type="nucleotide sequence ID" value="NZ_CP035503.1"/>
</dbReference>
<keyword evidence="6 7" id="KW-0472">Membrane</keyword>
<dbReference type="PANTHER" id="PTHR43663:SF1">
    <property type="entry name" value="CHROMATE TRANSPORTER"/>
    <property type="match status" value="1"/>
</dbReference>
<dbReference type="PANTHER" id="PTHR43663">
    <property type="entry name" value="CHROMATE TRANSPORT PROTEIN-RELATED"/>
    <property type="match status" value="1"/>
</dbReference>
<evidence type="ECO:0000256" key="5">
    <source>
        <dbReference type="ARBA" id="ARBA00022989"/>
    </source>
</evidence>